<dbReference type="GO" id="GO:1990904">
    <property type="term" value="C:ribonucleoprotein complex"/>
    <property type="evidence" value="ECO:0007669"/>
    <property type="project" value="UniProtKB-KW"/>
</dbReference>
<dbReference type="InterPro" id="IPR008991">
    <property type="entry name" value="Translation_prot_SH3-like_sf"/>
</dbReference>
<keyword evidence="2" id="KW-0687">Ribonucleoprotein</keyword>
<reference evidence="3 4" key="1">
    <citation type="journal article" date="2014" name="Genome Biol. Evol.">
        <title>The genome of the myxosporean Thelohanellus kitauei shows adaptations to nutrient acquisition within its fish host.</title>
        <authorList>
            <person name="Yang Y."/>
            <person name="Xiong J."/>
            <person name="Zhou Z."/>
            <person name="Huo F."/>
            <person name="Miao W."/>
            <person name="Ran C."/>
            <person name="Liu Y."/>
            <person name="Zhang J."/>
            <person name="Feng J."/>
            <person name="Wang M."/>
            <person name="Wang M."/>
            <person name="Wang L."/>
            <person name="Yao B."/>
        </authorList>
    </citation>
    <scope>NUCLEOTIDE SEQUENCE [LARGE SCALE GENOMIC DNA]</scope>
    <source>
        <strain evidence="3">Wuqing</strain>
    </source>
</reference>
<dbReference type="CDD" id="cd06089">
    <property type="entry name" value="KOW_RPL26"/>
    <property type="match status" value="1"/>
</dbReference>
<dbReference type="GO" id="GO:0003723">
    <property type="term" value="F:RNA binding"/>
    <property type="evidence" value="ECO:0007669"/>
    <property type="project" value="InterPro"/>
</dbReference>
<evidence type="ECO:0000313" key="4">
    <source>
        <dbReference type="Proteomes" id="UP000031668"/>
    </source>
</evidence>
<comment type="caution">
    <text evidence="3">The sequence shown here is derived from an EMBL/GenBank/DDBJ whole genome shotgun (WGS) entry which is preliminary data.</text>
</comment>
<keyword evidence="4" id="KW-1185">Reference proteome</keyword>
<dbReference type="SUPFAM" id="SSF50104">
    <property type="entry name" value="Translation proteins SH3-like domain"/>
    <property type="match status" value="1"/>
</dbReference>
<dbReference type="EMBL" id="JWZT01002990">
    <property type="protein sequence ID" value="KII67961.1"/>
    <property type="molecule type" value="Genomic_DNA"/>
</dbReference>
<organism evidence="3 4">
    <name type="scientific">Thelohanellus kitauei</name>
    <name type="common">Myxosporean</name>
    <dbReference type="NCBI Taxonomy" id="669202"/>
    <lineage>
        <taxon>Eukaryota</taxon>
        <taxon>Metazoa</taxon>
        <taxon>Cnidaria</taxon>
        <taxon>Myxozoa</taxon>
        <taxon>Myxosporea</taxon>
        <taxon>Bivalvulida</taxon>
        <taxon>Platysporina</taxon>
        <taxon>Myxobolidae</taxon>
        <taxon>Thelohanellus</taxon>
    </lineage>
</organism>
<dbReference type="AlphaFoldDB" id="A0A0C2ML62"/>
<dbReference type="InterPro" id="IPR041988">
    <property type="entry name" value="Ribosomal_uL24_KOW"/>
</dbReference>
<evidence type="ECO:0000256" key="2">
    <source>
        <dbReference type="ARBA" id="ARBA00023274"/>
    </source>
</evidence>
<gene>
    <name evidence="3" type="ORF">RF11_01962</name>
</gene>
<evidence type="ECO:0000313" key="3">
    <source>
        <dbReference type="EMBL" id="KII67961.1"/>
    </source>
</evidence>
<evidence type="ECO:0000256" key="1">
    <source>
        <dbReference type="ARBA" id="ARBA00022980"/>
    </source>
</evidence>
<accession>A0A0C2ML62</accession>
<sequence>MRHNFRHTIDRYADCKKLVKFHAFIKKNEDKINDLQGFYAIYLNKVRGPKHHFYPGDKVIVIDGDLKGRTFKVLECFKYNNSVLLDTSLYSKPKDRQRKPLELKPFRSSSLRLIDPFRKYFFTRQCTHQNSEMYKRVSLSDGTVIPKPPGDVDIQEGEIYTLQNPPSARDIEECKLYLEQREKSSYLSRLKSTLTNMFGFTN</sequence>
<dbReference type="Proteomes" id="UP000031668">
    <property type="component" value="Unassembled WGS sequence"/>
</dbReference>
<keyword evidence="1" id="KW-0689">Ribosomal protein</keyword>
<evidence type="ECO:0008006" key="5">
    <source>
        <dbReference type="Google" id="ProtNLM"/>
    </source>
</evidence>
<dbReference type="GO" id="GO:0005840">
    <property type="term" value="C:ribosome"/>
    <property type="evidence" value="ECO:0007669"/>
    <property type="project" value="UniProtKB-KW"/>
</dbReference>
<protein>
    <recommendedName>
        <fullName evidence="5">39S ribosomal protein L24, mitochondrial</fullName>
    </recommendedName>
</protein>
<name>A0A0C2ML62_THEKT</name>
<proteinExistence type="predicted"/>